<dbReference type="STRING" id="1126833.VN24_15205"/>
<dbReference type="PANTHER" id="PTHR43222:SF2">
    <property type="entry name" value="NUDIX HYDROLASE 23, CHLOROPLASTIC"/>
    <property type="match status" value="1"/>
</dbReference>
<dbReference type="InterPro" id="IPR015797">
    <property type="entry name" value="NUDIX_hydrolase-like_dom_sf"/>
</dbReference>
<accession>A0A0D5NL76</accession>
<gene>
    <name evidence="3" type="ORF">VN24_15205</name>
</gene>
<dbReference type="PATRIC" id="fig|1126833.4.peg.3329"/>
<dbReference type="Gene3D" id="3.90.79.10">
    <property type="entry name" value="Nucleoside Triphosphate Pyrophosphohydrolase"/>
    <property type="match status" value="1"/>
</dbReference>
<organism evidence="3 4">
    <name type="scientific">Paenibacillus beijingensis</name>
    <dbReference type="NCBI Taxonomy" id="1126833"/>
    <lineage>
        <taxon>Bacteria</taxon>
        <taxon>Bacillati</taxon>
        <taxon>Bacillota</taxon>
        <taxon>Bacilli</taxon>
        <taxon>Bacillales</taxon>
        <taxon>Paenibacillaceae</taxon>
        <taxon>Paenibacillus</taxon>
    </lineage>
</organism>
<dbReference type="EMBL" id="CP011058">
    <property type="protein sequence ID" value="AJY75658.1"/>
    <property type="molecule type" value="Genomic_DNA"/>
</dbReference>
<dbReference type="RefSeq" id="WP_045671086.1">
    <property type="nucleotide sequence ID" value="NZ_CP011058.1"/>
</dbReference>
<dbReference type="OrthoDB" id="9800077at2"/>
<sequence>MEAKHCLLCGQVMIERDVDGTMRRACPDCTYVHWGNYSVGVGALVKKEGKLLLVRRAQNPGKGYWTNPGGYIEQLEPIGETVCREVLEETGVRATVRSVVAIRDLPRAIHNLYIAFAMDYVEGEPVADGLEVDAAGFFSLEEMETMNVAPFTRWLADVAAGDESGEGLQIDTDPVVPLNGLGLFRLQTK</sequence>
<reference evidence="3 4" key="1">
    <citation type="journal article" date="2015" name="J. Biotechnol.">
        <title>Complete genome sequence of Paenibacillus beijingensis 7188(T) (=DSM 24997(T)), a novel rhizobacterium from jujube garden soil.</title>
        <authorList>
            <person name="Kwak Y."/>
            <person name="Shin J.H."/>
        </authorList>
    </citation>
    <scope>NUCLEOTIDE SEQUENCE [LARGE SCALE GENOMIC DNA]</scope>
    <source>
        <strain evidence="3 4">DSM 24997</strain>
    </source>
</reference>
<reference evidence="4" key="2">
    <citation type="submission" date="2015-03" db="EMBL/GenBank/DDBJ databases">
        <title>Genome sequence of Paenibacillus beijingensis strain DSM 24997T.</title>
        <authorList>
            <person name="Kwak Y."/>
            <person name="Shin J.-H."/>
        </authorList>
    </citation>
    <scope>NUCLEOTIDE SEQUENCE [LARGE SCALE GENOMIC DNA]</scope>
    <source>
        <strain evidence="4">DSM 24997</strain>
    </source>
</reference>
<dbReference type="Pfam" id="PF00293">
    <property type="entry name" value="NUDIX"/>
    <property type="match status" value="1"/>
</dbReference>
<dbReference type="KEGG" id="pbj:VN24_15205"/>
<name>A0A0D5NL76_9BACL</name>
<feature type="domain" description="Nudix hydrolase" evidence="2">
    <location>
        <begin position="34"/>
        <end position="161"/>
    </location>
</feature>
<evidence type="ECO:0000313" key="3">
    <source>
        <dbReference type="EMBL" id="AJY75658.1"/>
    </source>
</evidence>
<dbReference type="InterPro" id="IPR000086">
    <property type="entry name" value="NUDIX_hydrolase_dom"/>
</dbReference>
<proteinExistence type="predicted"/>
<dbReference type="InterPro" id="IPR020084">
    <property type="entry name" value="NUDIX_hydrolase_CS"/>
</dbReference>
<dbReference type="PROSITE" id="PS00893">
    <property type="entry name" value="NUDIX_BOX"/>
    <property type="match status" value="1"/>
</dbReference>
<keyword evidence="1 3" id="KW-0378">Hydrolase</keyword>
<dbReference type="SUPFAM" id="SSF55811">
    <property type="entry name" value="Nudix"/>
    <property type="match status" value="1"/>
</dbReference>
<dbReference type="Proteomes" id="UP000032633">
    <property type="component" value="Chromosome"/>
</dbReference>
<evidence type="ECO:0000313" key="4">
    <source>
        <dbReference type="Proteomes" id="UP000032633"/>
    </source>
</evidence>
<keyword evidence="4" id="KW-1185">Reference proteome</keyword>
<evidence type="ECO:0000256" key="1">
    <source>
        <dbReference type="ARBA" id="ARBA00022801"/>
    </source>
</evidence>
<protein>
    <submittedName>
        <fullName evidence="3">NUDIX hydrolase</fullName>
    </submittedName>
</protein>
<dbReference type="GO" id="GO:0016787">
    <property type="term" value="F:hydrolase activity"/>
    <property type="evidence" value="ECO:0007669"/>
    <property type="project" value="UniProtKB-KW"/>
</dbReference>
<evidence type="ECO:0000259" key="2">
    <source>
        <dbReference type="PROSITE" id="PS51462"/>
    </source>
</evidence>
<dbReference type="PROSITE" id="PS51462">
    <property type="entry name" value="NUDIX"/>
    <property type="match status" value="1"/>
</dbReference>
<dbReference type="PANTHER" id="PTHR43222">
    <property type="entry name" value="NUDIX HYDROLASE 23"/>
    <property type="match status" value="1"/>
</dbReference>
<dbReference type="HOGENOM" id="CLU_037162_16_2_9"/>
<dbReference type="AlphaFoldDB" id="A0A0D5NL76"/>